<name>A0AAE0H0K9_9CHLO</name>
<keyword evidence="3" id="KW-0539">Nucleus</keyword>
<comment type="subcellular location">
    <subcellularLocation>
        <location evidence="1">Nucleus</location>
    </subcellularLocation>
</comment>
<dbReference type="InterPro" id="IPR052416">
    <property type="entry name" value="GTF3C_component"/>
</dbReference>
<gene>
    <name evidence="4" type="ORF">CYMTET_5687</name>
</gene>
<accession>A0AAE0H0K9</accession>
<reference evidence="4 5" key="1">
    <citation type="journal article" date="2015" name="Genome Biol. Evol.">
        <title>Comparative Genomics of a Bacterivorous Green Alga Reveals Evolutionary Causalities and Consequences of Phago-Mixotrophic Mode of Nutrition.</title>
        <authorList>
            <person name="Burns J.A."/>
            <person name="Paasch A."/>
            <person name="Narechania A."/>
            <person name="Kim E."/>
        </authorList>
    </citation>
    <scope>NUCLEOTIDE SEQUENCE [LARGE SCALE GENOMIC DNA]</scope>
    <source>
        <strain evidence="4 5">PLY_AMNH</strain>
    </source>
</reference>
<dbReference type="Gene3D" id="2.130.10.10">
    <property type="entry name" value="YVTN repeat-like/Quinoprotein amine dehydrogenase"/>
    <property type="match status" value="1"/>
</dbReference>
<sequence length="437" mass="47042">MTLFPHWQPTCKSIKVLRDWSSYNRGAASSVNVSIDSRTSEAAASEARAIPQFDFETVHFHSGARDSSGFVANVGGSVSALDWLPSATDRGNFLAVGTHPHDEPTHRVGVPMAGKGAVQIWCTPNVDTAANRFDEQMFSPSSVSMEMALLNARGGVWDVRWCPSALASDSSASGASALPRLGLLALALGDGTVQVLAVPDPRALKQALAAGTLVHEGDAAEGSTTQALGVLLEPVFTGRVGGVNDKTALPWTLAWDPRPPHNRLMAACQDGSVAVWLLDKPRNDCAELAEAYPVHCFMADSLPLRQAQWAPATLGNSSFNVVVTCGHAGNIKFWDLRDAHQPLFHYPITRGYFLSMRWCPHSKALFLTCDDHKVRVIHLMGMHGLLPLRLSRDHSPGSHSAVAPRPILRHCLLIAHQISGPHCMLAPPVTSPARVVQ</sequence>
<organism evidence="4 5">
    <name type="scientific">Cymbomonas tetramitiformis</name>
    <dbReference type="NCBI Taxonomy" id="36881"/>
    <lineage>
        <taxon>Eukaryota</taxon>
        <taxon>Viridiplantae</taxon>
        <taxon>Chlorophyta</taxon>
        <taxon>Pyramimonadophyceae</taxon>
        <taxon>Pyramimonadales</taxon>
        <taxon>Pyramimonadaceae</taxon>
        <taxon>Cymbomonas</taxon>
    </lineage>
</organism>
<dbReference type="GO" id="GO:0005634">
    <property type="term" value="C:nucleus"/>
    <property type="evidence" value="ECO:0007669"/>
    <property type="project" value="UniProtKB-SubCell"/>
</dbReference>
<dbReference type="GO" id="GO:0000127">
    <property type="term" value="C:transcription factor TFIIIC complex"/>
    <property type="evidence" value="ECO:0007669"/>
    <property type="project" value="TreeGrafter"/>
</dbReference>
<dbReference type="SUPFAM" id="SSF50978">
    <property type="entry name" value="WD40 repeat-like"/>
    <property type="match status" value="1"/>
</dbReference>
<dbReference type="GO" id="GO:0006383">
    <property type="term" value="P:transcription by RNA polymerase III"/>
    <property type="evidence" value="ECO:0007669"/>
    <property type="project" value="TreeGrafter"/>
</dbReference>
<evidence type="ECO:0000313" key="4">
    <source>
        <dbReference type="EMBL" id="KAK3286776.1"/>
    </source>
</evidence>
<dbReference type="Proteomes" id="UP001190700">
    <property type="component" value="Unassembled WGS sequence"/>
</dbReference>
<dbReference type="PANTHER" id="PTHR15052:SF2">
    <property type="entry name" value="GENERAL TRANSCRIPTION FACTOR 3C POLYPEPTIDE 2"/>
    <property type="match status" value="1"/>
</dbReference>
<dbReference type="PANTHER" id="PTHR15052">
    <property type="entry name" value="RNA POLYMERASE III TRANSCRIPTION INITIATION FACTOR COMPLEX SUBUNIT"/>
    <property type="match status" value="1"/>
</dbReference>
<evidence type="ECO:0000313" key="5">
    <source>
        <dbReference type="Proteomes" id="UP001190700"/>
    </source>
</evidence>
<dbReference type="EMBL" id="LGRX02001131">
    <property type="protein sequence ID" value="KAK3286776.1"/>
    <property type="molecule type" value="Genomic_DNA"/>
</dbReference>
<keyword evidence="2" id="KW-0804">Transcription</keyword>
<evidence type="ECO:0000256" key="1">
    <source>
        <dbReference type="ARBA" id="ARBA00004123"/>
    </source>
</evidence>
<proteinExistence type="predicted"/>
<dbReference type="InterPro" id="IPR001680">
    <property type="entry name" value="WD40_rpt"/>
</dbReference>
<evidence type="ECO:0000256" key="3">
    <source>
        <dbReference type="ARBA" id="ARBA00023242"/>
    </source>
</evidence>
<evidence type="ECO:0000256" key="2">
    <source>
        <dbReference type="ARBA" id="ARBA00023163"/>
    </source>
</evidence>
<comment type="caution">
    <text evidence="4">The sequence shown here is derived from an EMBL/GenBank/DDBJ whole genome shotgun (WGS) entry which is preliminary data.</text>
</comment>
<dbReference type="SMART" id="SM00320">
    <property type="entry name" value="WD40"/>
    <property type="match status" value="4"/>
</dbReference>
<keyword evidence="5" id="KW-1185">Reference proteome</keyword>
<dbReference type="AlphaFoldDB" id="A0AAE0H0K9"/>
<dbReference type="InterPro" id="IPR036322">
    <property type="entry name" value="WD40_repeat_dom_sf"/>
</dbReference>
<protein>
    <submittedName>
        <fullName evidence="4">Uncharacterized protein</fullName>
    </submittedName>
</protein>
<dbReference type="InterPro" id="IPR015943">
    <property type="entry name" value="WD40/YVTN_repeat-like_dom_sf"/>
</dbReference>